<keyword evidence="2" id="KW-1185">Reference proteome</keyword>
<evidence type="ECO:0008006" key="3">
    <source>
        <dbReference type="Google" id="ProtNLM"/>
    </source>
</evidence>
<dbReference type="AlphaFoldDB" id="A0AAV5TDQ0"/>
<evidence type="ECO:0000313" key="1">
    <source>
        <dbReference type="EMBL" id="GMS93348.1"/>
    </source>
</evidence>
<comment type="caution">
    <text evidence="1">The sequence shown here is derived from an EMBL/GenBank/DDBJ whole genome shotgun (WGS) entry which is preliminary data.</text>
</comment>
<protein>
    <recommendedName>
        <fullName evidence="3">Galectin</fullName>
    </recommendedName>
</protein>
<evidence type="ECO:0000313" key="2">
    <source>
        <dbReference type="Proteomes" id="UP001432027"/>
    </source>
</evidence>
<organism evidence="1 2">
    <name type="scientific">Pristionchus entomophagus</name>
    <dbReference type="NCBI Taxonomy" id="358040"/>
    <lineage>
        <taxon>Eukaryota</taxon>
        <taxon>Metazoa</taxon>
        <taxon>Ecdysozoa</taxon>
        <taxon>Nematoda</taxon>
        <taxon>Chromadorea</taxon>
        <taxon>Rhabditida</taxon>
        <taxon>Rhabditina</taxon>
        <taxon>Diplogasteromorpha</taxon>
        <taxon>Diplogasteroidea</taxon>
        <taxon>Neodiplogasteridae</taxon>
        <taxon>Pristionchus</taxon>
    </lineage>
</organism>
<gene>
    <name evidence="1" type="ORF">PENTCL1PPCAC_15523</name>
</gene>
<dbReference type="EMBL" id="BTSX01000004">
    <property type="protein sequence ID" value="GMS93348.1"/>
    <property type="molecule type" value="Genomic_DNA"/>
</dbReference>
<sequence>WHRTEYHLVVASMGDSDFRIEGSNVVLHRTHDHEVAFAVRLRHCDLVVKANFFIDESDFSVGKGLISFPLILTSSSLAETATEKRKRWITLE</sequence>
<dbReference type="Proteomes" id="UP001432027">
    <property type="component" value="Unassembled WGS sequence"/>
</dbReference>
<accession>A0AAV5TDQ0</accession>
<proteinExistence type="predicted"/>
<reference evidence="1" key="1">
    <citation type="submission" date="2023-10" db="EMBL/GenBank/DDBJ databases">
        <title>Genome assembly of Pristionchus species.</title>
        <authorList>
            <person name="Yoshida K."/>
            <person name="Sommer R.J."/>
        </authorList>
    </citation>
    <scope>NUCLEOTIDE SEQUENCE</scope>
    <source>
        <strain evidence="1">RS0144</strain>
    </source>
</reference>
<name>A0AAV5TDQ0_9BILA</name>
<feature type="non-terminal residue" evidence="1">
    <location>
        <position position="1"/>
    </location>
</feature>
<feature type="non-terminal residue" evidence="1">
    <location>
        <position position="92"/>
    </location>
</feature>